<protein>
    <recommendedName>
        <fullName evidence="4">Small secreted protein</fullName>
    </recommendedName>
</protein>
<dbReference type="PANTHER" id="PTHR38849">
    <property type="entry name" value="SMALL SECRETED PROTEIN"/>
    <property type="match status" value="1"/>
</dbReference>
<dbReference type="Proteomes" id="UP001174934">
    <property type="component" value="Unassembled WGS sequence"/>
</dbReference>
<gene>
    <name evidence="2" type="ORF">B0T17DRAFT_495424</name>
</gene>
<comment type="caution">
    <text evidence="2">The sequence shown here is derived from an EMBL/GenBank/DDBJ whole genome shotgun (WGS) entry which is preliminary data.</text>
</comment>
<name>A0AA40BY74_9PEZI</name>
<evidence type="ECO:0000256" key="1">
    <source>
        <dbReference type="SAM" id="SignalP"/>
    </source>
</evidence>
<proteinExistence type="predicted"/>
<feature type="chain" id="PRO_5041289869" description="Small secreted protein" evidence="1">
    <location>
        <begin position="18"/>
        <end position="178"/>
    </location>
</feature>
<keyword evidence="3" id="KW-1185">Reference proteome</keyword>
<evidence type="ECO:0000313" key="2">
    <source>
        <dbReference type="EMBL" id="KAK0617884.1"/>
    </source>
</evidence>
<evidence type="ECO:0000313" key="3">
    <source>
        <dbReference type="Proteomes" id="UP001174934"/>
    </source>
</evidence>
<keyword evidence="1" id="KW-0732">Signal</keyword>
<accession>A0AA40BY74</accession>
<dbReference type="PANTHER" id="PTHR38849:SF1">
    <property type="entry name" value="SMALL SECRETED PROTEIN"/>
    <property type="match status" value="1"/>
</dbReference>
<organism evidence="2 3">
    <name type="scientific">Bombardia bombarda</name>
    <dbReference type="NCBI Taxonomy" id="252184"/>
    <lineage>
        <taxon>Eukaryota</taxon>
        <taxon>Fungi</taxon>
        <taxon>Dikarya</taxon>
        <taxon>Ascomycota</taxon>
        <taxon>Pezizomycotina</taxon>
        <taxon>Sordariomycetes</taxon>
        <taxon>Sordariomycetidae</taxon>
        <taxon>Sordariales</taxon>
        <taxon>Lasiosphaeriaceae</taxon>
        <taxon>Bombardia</taxon>
    </lineage>
</organism>
<evidence type="ECO:0008006" key="4">
    <source>
        <dbReference type="Google" id="ProtNLM"/>
    </source>
</evidence>
<dbReference type="EMBL" id="JAULSR010000005">
    <property type="protein sequence ID" value="KAK0617884.1"/>
    <property type="molecule type" value="Genomic_DNA"/>
</dbReference>
<reference evidence="2" key="1">
    <citation type="submission" date="2023-06" db="EMBL/GenBank/DDBJ databases">
        <title>Genome-scale phylogeny and comparative genomics of the fungal order Sordariales.</title>
        <authorList>
            <consortium name="Lawrence Berkeley National Laboratory"/>
            <person name="Hensen N."/>
            <person name="Bonometti L."/>
            <person name="Westerberg I."/>
            <person name="Brannstrom I.O."/>
            <person name="Guillou S."/>
            <person name="Cros-Aarteil S."/>
            <person name="Calhoun S."/>
            <person name="Haridas S."/>
            <person name="Kuo A."/>
            <person name="Mondo S."/>
            <person name="Pangilinan J."/>
            <person name="Riley R."/>
            <person name="LaButti K."/>
            <person name="Andreopoulos B."/>
            <person name="Lipzen A."/>
            <person name="Chen C."/>
            <person name="Yanf M."/>
            <person name="Daum C."/>
            <person name="Ng V."/>
            <person name="Clum A."/>
            <person name="Steindorff A."/>
            <person name="Ohm R."/>
            <person name="Martin F."/>
            <person name="Silar P."/>
            <person name="Natvig D."/>
            <person name="Lalanne C."/>
            <person name="Gautier V."/>
            <person name="Ament-velasquez S.L."/>
            <person name="Kruys A."/>
            <person name="Hutchinson M.I."/>
            <person name="Powell A.J."/>
            <person name="Barry K."/>
            <person name="Miller A.N."/>
            <person name="Grigoriev I.V."/>
            <person name="Debuchy R."/>
            <person name="Gladieux P."/>
            <person name="Thoren M.H."/>
            <person name="Johannesson H."/>
        </authorList>
    </citation>
    <scope>NUCLEOTIDE SEQUENCE</scope>
    <source>
        <strain evidence="2">SMH3391-2</strain>
    </source>
</reference>
<sequence>MYFSAAFLFSLVASTMALPTGSDSRNLAKRALSVQTYSQFQISGGVGGNALAEVKAKFPIDENNFAAVSASDLAILKAARQTAENAETKAGGFNEAIKAAGASTAAGKALQVGKIKNKVLKLKLFEMVLKIEAAQGKSNAADLADKQKKLTNNIALDKAAAGQTATSVDFQGSSQPKN</sequence>
<feature type="signal peptide" evidence="1">
    <location>
        <begin position="1"/>
        <end position="17"/>
    </location>
</feature>
<dbReference type="AlphaFoldDB" id="A0AA40BY74"/>